<accession>A0ABW8FSB0</accession>
<dbReference type="Proteomes" id="UP001617511">
    <property type="component" value="Unassembled WGS sequence"/>
</dbReference>
<sequence length="241" mass="26601">MTTKPATAQTAPRPLGCLPGSVDVPQVKAALRLLTHDGQPLAAFDERDRCISAGAYLDPRRETGEVVLEFLAEHRPSAEYEELCDERLRVTLEYADLFRVARWRAGEVWERDHTGRERLARLILTPPLPTARERMTAALAEHGITAHRDEDAGNSWLVIPVTGSDFPGGGTPQLVAFIYEAHEDWVFVDEPMEHWAGTWQIRFNNGAAEAVIHQCDPNADPASATAAAAKFVADIRAAWNG</sequence>
<name>A0ABW8FSB0_9ACTN</name>
<organism evidence="1 2">
    <name type="scientific">Streptomyces iakyrus</name>
    <dbReference type="NCBI Taxonomy" id="68219"/>
    <lineage>
        <taxon>Bacteria</taxon>
        <taxon>Bacillati</taxon>
        <taxon>Actinomycetota</taxon>
        <taxon>Actinomycetes</taxon>
        <taxon>Kitasatosporales</taxon>
        <taxon>Streptomycetaceae</taxon>
        <taxon>Streptomyces</taxon>
    </lineage>
</organism>
<evidence type="ECO:0000313" key="1">
    <source>
        <dbReference type="EMBL" id="MFJ4084975.1"/>
    </source>
</evidence>
<dbReference type="RefSeq" id="WP_402076329.1">
    <property type="nucleotide sequence ID" value="NZ_JBIVGG010000022.1"/>
</dbReference>
<keyword evidence="2" id="KW-1185">Reference proteome</keyword>
<dbReference type="EMBL" id="JBIVGG010000022">
    <property type="protein sequence ID" value="MFJ4084975.1"/>
    <property type="molecule type" value="Genomic_DNA"/>
</dbReference>
<gene>
    <name evidence="1" type="ORF">ACIP2Z_39280</name>
</gene>
<reference evidence="1 2" key="1">
    <citation type="submission" date="2024-10" db="EMBL/GenBank/DDBJ databases">
        <title>The Natural Products Discovery Center: Release of the First 8490 Sequenced Strains for Exploring Actinobacteria Biosynthetic Diversity.</title>
        <authorList>
            <person name="Kalkreuter E."/>
            <person name="Kautsar S.A."/>
            <person name="Yang D."/>
            <person name="Bader C.D."/>
            <person name="Teijaro C.N."/>
            <person name="Fluegel L."/>
            <person name="Davis C.M."/>
            <person name="Simpson J.R."/>
            <person name="Lauterbach L."/>
            <person name="Steele A.D."/>
            <person name="Gui C."/>
            <person name="Meng S."/>
            <person name="Li G."/>
            <person name="Viehrig K."/>
            <person name="Ye F."/>
            <person name="Su P."/>
            <person name="Kiefer A.F."/>
            <person name="Nichols A."/>
            <person name="Cepeda A.J."/>
            <person name="Yan W."/>
            <person name="Fan B."/>
            <person name="Jiang Y."/>
            <person name="Adhikari A."/>
            <person name="Zheng C.-J."/>
            <person name="Schuster L."/>
            <person name="Cowan T.M."/>
            <person name="Smanski M.J."/>
            <person name="Chevrette M.G."/>
            <person name="De Carvalho L.P.S."/>
            <person name="Shen B."/>
        </authorList>
    </citation>
    <scope>NUCLEOTIDE SEQUENCE [LARGE SCALE GENOMIC DNA]</scope>
    <source>
        <strain evidence="1 2">NPDC089932</strain>
    </source>
</reference>
<evidence type="ECO:0000313" key="2">
    <source>
        <dbReference type="Proteomes" id="UP001617511"/>
    </source>
</evidence>
<protein>
    <submittedName>
        <fullName evidence="1">Uncharacterized protein</fullName>
    </submittedName>
</protein>
<comment type="caution">
    <text evidence="1">The sequence shown here is derived from an EMBL/GenBank/DDBJ whole genome shotgun (WGS) entry which is preliminary data.</text>
</comment>
<proteinExistence type="predicted"/>